<name>A0A521BMX4_9FLAO</name>
<gene>
    <name evidence="1" type="ORF">SAMN06265220_1011114</name>
</gene>
<protein>
    <submittedName>
        <fullName evidence="1">Uncharacterized protein</fullName>
    </submittedName>
</protein>
<dbReference type="Proteomes" id="UP000319267">
    <property type="component" value="Unassembled WGS sequence"/>
</dbReference>
<dbReference type="EMBL" id="FXTQ01000001">
    <property type="protein sequence ID" value="SMO48121.1"/>
    <property type="molecule type" value="Genomic_DNA"/>
</dbReference>
<evidence type="ECO:0000313" key="2">
    <source>
        <dbReference type="Proteomes" id="UP000319267"/>
    </source>
</evidence>
<proteinExistence type="predicted"/>
<organism evidence="1 2">
    <name type="scientific">Flavobacterium nitrogenifigens</name>
    <dbReference type="NCBI Taxonomy" id="1617283"/>
    <lineage>
        <taxon>Bacteria</taxon>
        <taxon>Pseudomonadati</taxon>
        <taxon>Bacteroidota</taxon>
        <taxon>Flavobacteriia</taxon>
        <taxon>Flavobacteriales</taxon>
        <taxon>Flavobacteriaceae</taxon>
        <taxon>Flavobacterium</taxon>
    </lineage>
</organism>
<dbReference type="AlphaFoldDB" id="A0A521BMX4"/>
<evidence type="ECO:0000313" key="1">
    <source>
        <dbReference type="EMBL" id="SMO48121.1"/>
    </source>
</evidence>
<keyword evidence="2" id="KW-1185">Reference proteome</keyword>
<reference evidence="1 2" key="1">
    <citation type="submission" date="2017-05" db="EMBL/GenBank/DDBJ databases">
        <authorList>
            <person name="Varghese N."/>
            <person name="Submissions S."/>
        </authorList>
    </citation>
    <scope>NUCLEOTIDE SEQUENCE [LARGE SCALE GENOMIC DNA]</scope>
    <source>
        <strain evidence="1 2">DSM 29982</strain>
    </source>
</reference>
<accession>A0A521BMX4</accession>
<sequence>MRYHLIVQVSLAQLKNQCKAQKGSAVSSISKRKPLLSGE</sequence>